<dbReference type="FunCoup" id="F0VLN9">
    <property type="interactions" value="76"/>
</dbReference>
<reference evidence="5" key="1">
    <citation type="submission" date="2011-02" db="EMBL/GenBank/DDBJ databases">
        <authorList>
            <person name="Aslett M."/>
        </authorList>
    </citation>
    <scope>NUCLEOTIDE SEQUENCE</scope>
    <source>
        <strain evidence="5">Liverpool</strain>
    </source>
</reference>
<dbReference type="InterPro" id="IPR003000">
    <property type="entry name" value="Sirtuin"/>
</dbReference>
<feature type="binding site" evidence="3">
    <location>
        <position position="183"/>
    </location>
    <ligand>
        <name>Zn(2+)</name>
        <dbReference type="ChEBI" id="CHEBI:29105"/>
    </ligand>
</feature>
<evidence type="ECO:0000256" key="1">
    <source>
        <dbReference type="ARBA" id="ARBA00022679"/>
    </source>
</evidence>
<feature type="domain" description="Deacetylase sirtuin-type" evidence="4">
    <location>
        <begin position="27"/>
        <end position="280"/>
    </location>
</feature>
<dbReference type="SUPFAM" id="SSF52467">
    <property type="entry name" value="DHS-like NAD/FAD-binding domain"/>
    <property type="match status" value="1"/>
</dbReference>
<dbReference type="OrthoDB" id="424302at2759"/>
<dbReference type="RefSeq" id="XP_003884198.1">
    <property type="nucleotide sequence ID" value="XM_003884149.1"/>
</dbReference>
<dbReference type="GO" id="GO:0017136">
    <property type="term" value="F:histone deacetylase activity, NAD-dependent"/>
    <property type="evidence" value="ECO:0007669"/>
    <property type="project" value="TreeGrafter"/>
</dbReference>
<protein>
    <submittedName>
        <fullName evidence="6">NAD-dependent deacetylase, putative</fullName>
    </submittedName>
    <submittedName>
        <fullName evidence="5">Putative NAD-dependent deacetylase</fullName>
    </submittedName>
</protein>
<dbReference type="InParanoid" id="F0VLN9"/>
<dbReference type="VEuPathDB" id="ToxoDB:NCLIV_045990"/>
<name>F0VLN9_NEOCL</name>
<dbReference type="Pfam" id="PF02146">
    <property type="entry name" value="SIR2"/>
    <property type="match status" value="1"/>
</dbReference>
<evidence type="ECO:0000313" key="5">
    <source>
        <dbReference type="EMBL" id="CBZ54167.1"/>
    </source>
</evidence>
<feature type="binding site" evidence="3">
    <location>
        <position position="159"/>
    </location>
    <ligand>
        <name>Zn(2+)</name>
        <dbReference type="ChEBI" id="CHEBI:29105"/>
    </ligand>
</feature>
<feature type="binding site" evidence="3">
    <location>
        <position position="156"/>
    </location>
    <ligand>
        <name>Zn(2+)</name>
        <dbReference type="ChEBI" id="CHEBI:29105"/>
    </ligand>
</feature>
<dbReference type="InterPro" id="IPR026590">
    <property type="entry name" value="Ssirtuin_cat_dom"/>
</dbReference>
<keyword evidence="7" id="KW-1185">Reference proteome</keyword>
<dbReference type="GeneID" id="13442098"/>
<feature type="binding site" evidence="3">
    <location>
        <position position="185"/>
    </location>
    <ligand>
        <name>Zn(2+)</name>
        <dbReference type="ChEBI" id="CHEBI:29105"/>
    </ligand>
</feature>
<evidence type="ECO:0000256" key="2">
    <source>
        <dbReference type="ARBA" id="ARBA00023027"/>
    </source>
</evidence>
<evidence type="ECO:0000259" key="4">
    <source>
        <dbReference type="PROSITE" id="PS50305"/>
    </source>
</evidence>
<dbReference type="PANTHER" id="PTHR11085">
    <property type="entry name" value="NAD-DEPENDENT PROTEIN DEACYLASE SIRTUIN-5, MITOCHONDRIAL-RELATED"/>
    <property type="match status" value="1"/>
</dbReference>
<dbReference type="OMA" id="LIHMHGE"/>
<dbReference type="GO" id="GO:0046872">
    <property type="term" value="F:metal ion binding"/>
    <property type="evidence" value="ECO:0007669"/>
    <property type="project" value="UniProtKB-KW"/>
</dbReference>
<dbReference type="NCBIfam" id="NF001753">
    <property type="entry name" value="PRK00481.1-3"/>
    <property type="match status" value="1"/>
</dbReference>
<evidence type="ECO:0000313" key="6">
    <source>
        <dbReference type="EMBL" id="CEL68868.1"/>
    </source>
</evidence>
<dbReference type="PANTHER" id="PTHR11085:SF10">
    <property type="entry name" value="NAD-DEPENDENT PROTEIN DEACYLASE SIRTUIN-5, MITOCHONDRIAL-RELATED"/>
    <property type="match status" value="1"/>
</dbReference>
<reference evidence="6" key="4">
    <citation type="journal article" date="2015" name="PLoS ONE">
        <title>Comprehensive Evaluation of Toxoplasma gondii VEG and Neospora caninum LIV Genomes with Tachyzoite Stage Transcriptome and Proteome Defines Novel Transcript Features.</title>
        <authorList>
            <person name="Ramaprasad A."/>
            <person name="Mourier T."/>
            <person name="Naeem R."/>
            <person name="Malas T.B."/>
            <person name="Moussa E."/>
            <person name="Panigrahi A."/>
            <person name="Vermont S.J."/>
            <person name="Otto T.D."/>
            <person name="Wastling J."/>
            <person name="Pain A."/>
        </authorList>
    </citation>
    <scope>NUCLEOTIDE SEQUENCE</scope>
    <source>
        <strain evidence="6">Liverpool</strain>
    </source>
</reference>
<dbReference type="EMBL" id="FR823391">
    <property type="protein sequence ID" value="CBZ54167.1"/>
    <property type="molecule type" value="Genomic_DNA"/>
</dbReference>
<dbReference type="GO" id="GO:0005634">
    <property type="term" value="C:nucleus"/>
    <property type="evidence" value="ECO:0007669"/>
    <property type="project" value="TreeGrafter"/>
</dbReference>
<evidence type="ECO:0000256" key="3">
    <source>
        <dbReference type="PROSITE-ProRule" id="PRU00236"/>
    </source>
</evidence>
<proteinExistence type="predicted"/>
<evidence type="ECO:0000313" key="7">
    <source>
        <dbReference type="Proteomes" id="UP000007494"/>
    </source>
</evidence>
<dbReference type="InterPro" id="IPR050134">
    <property type="entry name" value="NAD-dep_sirtuin_deacylases"/>
</dbReference>
<sequence>MFGTEPAESGYSEGEDMGQAVTYFQKKDTAFISFEDLADDIRQAKYVVALTGAGVSAESGIPTFRDPSDGLWTKYDPAVYATVWGFWRHPQKIWELLHDFMRSNDPVPNPAHIALTDLQRLGYLKSIVTQNVDNLHQDSGSTNVIEYHGSLLSATCRRCGEKLPLSKSMLQDDNFTKELPPKCACGGIFKPDAILFGEGIPAHAVQNANREVDKCDLLLVVGTSASVSPASSLPYRALRGGAKVVEINLETTGLTNRISDKFVRGPASQLTRTVATLRSDGGTATKTQSSIPTSN</sequence>
<dbReference type="InterPro" id="IPR029035">
    <property type="entry name" value="DHS-like_NAD/FAD-binding_dom"/>
</dbReference>
<feature type="active site" description="Proton acceptor" evidence="3">
    <location>
        <position position="148"/>
    </location>
</feature>
<keyword evidence="3" id="KW-0479">Metal-binding</keyword>
<gene>
    <name evidence="6" type="ORF">BN1204_045990</name>
    <name evidence="5" type="ORF">NCLIV_045990</name>
</gene>
<dbReference type="AlphaFoldDB" id="F0VLN9"/>
<accession>F0VLN9</accession>
<keyword evidence="3" id="KW-0862">Zinc</keyword>
<dbReference type="eggNOG" id="KOG2684">
    <property type="taxonomic scope" value="Eukaryota"/>
</dbReference>
<dbReference type="CDD" id="cd01407">
    <property type="entry name" value="SIR2-fam"/>
    <property type="match status" value="1"/>
</dbReference>
<dbReference type="PROSITE" id="PS50305">
    <property type="entry name" value="SIRTUIN"/>
    <property type="match status" value="1"/>
</dbReference>
<reference evidence="7" key="3">
    <citation type="journal article" date="2012" name="PLoS Pathog.">
        <title>Comparative genomics of the apicomplexan parasites Toxoplasma gondii and Neospora caninum: Coccidia differing in host range and transmission strategy.</title>
        <authorList>
            <person name="Reid A.J."/>
            <person name="Vermont S.J."/>
            <person name="Cotton J.A."/>
            <person name="Harris D."/>
            <person name="Hill-Cawthorne G.A."/>
            <person name="Konen-Waisman S."/>
            <person name="Latham S.M."/>
            <person name="Mourier T."/>
            <person name="Norton R."/>
            <person name="Quail M.A."/>
            <person name="Sanders M."/>
            <person name="Shanmugam D."/>
            <person name="Sohal A."/>
            <person name="Wasmuth J.D."/>
            <person name="Brunk B."/>
            <person name="Grigg M.E."/>
            <person name="Howard J.C."/>
            <person name="Parkinson J."/>
            <person name="Roos D.S."/>
            <person name="Trees A.J."/>
            <person name="Berriman M."/>
            <person name="Pain A."/>
            <person name="Wastling J.M."/>
        </authorList>
    </citation>
    <scope>NUCLEOTIDE SEQUENCE [LARGE SCALE GENOMIC DNA]</scope>
    <source>
        <strain evidence="7">Liverpool</strain>
    </source>
</reference>
<keyword evidence="1" id="KW-0808">Transferase</keyword>
<dbReference type="Gene3D" id="3.40.50.1220">
    <property type="entry name" value="TPP-binding domain"/>
    <property type="match status" value="1"/>
</dbReference>
<dbReference type="Proteomes" id="UP000007494">
    <property type="component" value="Chromosome X"/>
</dbReference>
<dbReference type="EMBL" id="LN714485">
    <property type="protein sequence ID" value="CEL68868.1"/>
    <property type="molecule type" value="Genomic_DNA"/>
</dbReference>
<dbReference type="GO" id="GO:0070403">
    <property type="term" value="F:NAD+ binding"/>
    <property type="evidence" value="ECO:0007669"/>
    <property type="project" value="InterPro"/>
</dbReference>
<organism evidence="5 7">
    <name type="scientific">Neospora caninum (strain Liverpool)</name>
    <dbReference type="NCBI Taxonomy" id="572307"/>
    <lineage>
        <taxon>Eukaryota</taxon>
        <taxon>Sar</taxon>
        <taxon>Alveolata</taxon>
        <taxon>Apicomplexa</taxon>
        <taxon>Conoidasida</taxon>
        <taxon>Coccidia</taxon>
        <taxon>Eucoccidiorida</taxon>
        <taxon>Eimeriorina</taxon>
        <taxon>Sarcocystidae</taxon>
        <taxon>Neospora</taxon>
    </lineage>
</organism>
<reference evidence="5" key="2">
    <citation type="submission" date="2011-03" db="EMBL/GenBank/DDBJ databases">
        <title>Comparative genomics and transcriptomics of Neospora caninum and Toxoplasma gondii.</title>
        <authorList>
            <person name="Reid A.J."/>
            <person name="Sohal A."/>
            <person name="Harris D."/>
            <person name="Quail M."/>
            <person name="Sanders M."/>
            <person name="Berriman M."/>
            <person name="Wastling J.M."/>
            <person name="Pain A."/>
        </authorList>
    </citation>
    <scope>NUCLEOTIDE SEQUENCE</scope>
    <source>
        <strain evidence="5">Liverpool</strain>
    </source>
</reference>
<dbReference type="Gene3D" id="3.30.1600.10">
    <property type="entry name" value="SIR2/SIRT2 'Small Domain"/>
    <property type="match status" value="1"/>
</dbReference>
<dbReference type="InterPro" id="IPR026591">
    <property type="entry name" value="Sirtuin_cat_small_dom_sf"/>
</dbReference>
<keyword evidence="2" id="KW-0520">NAD</keyword>